<dbReference type="PANTHER" id="PTHR11626">
    <property type="entry name" value="FARNESYL-DIPHOSPHATE FARNESYLTRANSFERASE"/>
    <property type="match status" value="1"/>
</dbReference>
<dbReference type="PROSITE" id="PS01044">
    <property type="entry name" value="SQUALEN_PHYTOEN_SYN_1"/>
    <property type="match status" value="1"/>
</dbReference>
<reference evidence="2" key="1">
    <citation type="submission" date="2023-07" db="EMBL/GenBank/DDBJ databases">
        <title>Chromosome-level genome assembly of Artemia franciscana.</title>
        <authorList>
            <person name="Jo E."/>
        </authorList>
    </citation>
    <scope>NUCLEOTIDE SEQUENCE</scope>
    <source>
        <tissue evidence="2">Whole body</tissue>
    </source>
</reference>
<dbReference type="InterPro" id="IPR008949">
    <property type="entry name" value="Isoprenoid_synthase_dom_sf"/>
</dbReference>
<dbReference type="PANTHER" id="PTHR11626:SF2">
    <property type="entry name" value="SQUALENE SYNTHASE"/>
    <property type="match status" value="1"/>
</dbReference>
<dbReference type="InterPro" id="IPR033904">
    <property type="entry name" value="Trans_IPPS_HH"/>
</dbReference>
<evidence type="ECO:0008006" key="4">
    <source>
        <dbReference type="Google" id="ProtNLM"/>
    </source>
</evidence>
<dbReference type="InterPro" id="IPR002060">
    <property type="entry name" value="Squ/phyt_synthse"/>
</dbReference>
<comment type="caution">
    <text evidence="2">The sequence shown here is derived from an EMBL/GenBank/DDBJ whole genome shotgun (WGS) entry which is preliminary data.</text>
</comment>
<dbReference type="GO" id="GO:0051996">
    <property type="term" value="F:squalene synthase [NAD(P)H] activity"/>
    <property type="evidence" value="ECO:0007669"/>
    <property type="project" value="InterPro"/>
</dbReference>
<sequence>MQTTPSLEDFQYQNTSLQGVSRTFALTIPQLPERLCSVVGNGYLLCRIADTIEDEATLSATQKRHFSDRFIAVVEGNENPASFAADLYPLLSDQTLEAERDLIINTPIVIRITHSYNEVQQQALARCVRIMAQGMADYQDKETLHGLPDQPAMDEYCYYVAGVVGEMLTALFCDYSADIAANRNDLDRLAVSFGQGLQMTNILKDIWDDQQRGACWLPQHTFSQHGFDLSDLSPTNHGETFQEGLGELIGLANVHLQNALEYTLFIPPEHKGIRKFCLWAIGMAILTLKNINKNRTFTDGQQVKISRRTVKATIFMTNLLVSNDKSLKLFFKLISAGLPSYPNHAKITQEERDKHAINNNMK</sequence>
<keyword evidence="1" id="KW-0808">Transferase</keyword>
<dbReference type="InterPro" id="IPR044844">
    <property type="entry name" value="Trans_IPPS_euk-type"/>
</dbReference>
<protein>
    <recommendedName>
        <fullName evidence="4">Squalene synthase</fullName>
    </recommendedName>
</protein>
<dbReference type="InterPro" id="IPR019845">
    <property type="entry name" value="Squalene/phytoene_synthase_CS"/>
</dbReference>
<accession>A0AA88KT55</accession>
<evidence type="ECO:0000256" key="1">
    <source>
        <dbReference type="ARBA" id="ARBA00022679"/>
    </source>
</evidence>
<dbReference type="AlphaFoldDB" id="A0AA88KT55"/>
<organism evidence="2 3">
    <name type="scientific">Artemia franciscana</name>
    <name type="common">Brine shrimp</name>
    <name type="synonym">Artemia sanfranciscana</name>
    <dbReference type="NCBI Taxonomy" id="6661"/>
    <lineage>
        <taxon>Eukaryota</taxon>
        <taxon>Metazoa</taxon>
        <taxon>Ecdysozoa</taxon>
        <taxon>Arthropoda</taxon>
        <taxon>Crustacea</taxon>
        <taxon>Branchiopoda</taxon>
        <taxon>Anostraca</taxon>
        <taxon>Artemiidae</taxon>
        <taxon>Artemia</taxon>
    </lineage>
</organism>
<dbReference type="EMBL" id="JAVRJZ010002296">
    <property type="protein sequence ID" value="KAK2701696.1"/>
    <property type="molecule type" value="Genomic_DNA"/>
</dbReference>
<evidence type="ECO:0000313" key="2">
    <source>
        <dbReference type="EMBL" id="KAK2701696.1"/>
    </source>
</evidence>
<dbReference type="Proteomes" id="UP001187531">
    <property type="component" value="Unassembled WGS sequence"/>
</dbReference>
<dbReference type="GO" id="GO:0045338">
    <property type="term" value="P:farnesyl diphosphate metabolic process"/>
    <property type="evidence" value="ECO:0007669"/>
    <property type="project" value="InterPro"/>
</dbReference>
<gene>
    <name evidence="2" type="ORF">QYM36_019658</name>
</gene>
<keyword evidence="3" id="KW-1185">Reference proteome</keyword>
<evidence type="ECO:0000313" key="3">
    <source>
        <dbReference type="Proteomes" id="UP001187531"/>
    </source>
</evidence>
<dbReference type="SFLD" id="SFLDG01018">
    <property type="entry name" value="Squalene/Phytoene_Synthase_Lik"/>
    <property type="match status" value="1"/>
</dbReference>
<dbReference type="SFLD" id="SFLDS00005">
    <property type="entry name" value="Isoprenoid_Synthase_Type_I"/>
    <property type="match status" value="1"/>
</dbReference>
<dbReference type="SUPFAM" id="SSF48576">
    <property type="entry name" value="Terpenoid synthases"/>
    <property type="match status" value="1"/>
</dbReference>
<dbReference type="Pfam" id="PF00494">
    <property type="entry name" value="SQS_PSY"/>
    <property type="match status" value="1"/>
</dbReference>
<dbReference type="CDD" id="cd00683">
    <property type="entry name" value="Trans_IPPS_HH"/>
    <property type="match status" value="1"/>
</dbReference>
<name>A0AA88KT55_ARTSF</name>
<dbReference type="Gene3D" id="1.10.600.10">
    <property type="entry name" value="Farnesyl Diphosphate Synthase"/>
    <property type="match status" value="1"/>
</dbReference>
<proteinExistence type="predicted"/>